<evidence type="ECO:0000256" key="1">
    <source>
        <dbReference type="SAM" id="MobiDB-lite"/>
    </source>
</evidence>
<feature type="compositionally biased region" description="Basic and acidic residues" evidence="1">
    <location>
        <begin position="1"/>
        <end position="36"/>
    </location>
</feature>
<feature type="compositionally biased region" description="Low complexity" evidence="1">
    <location>
        <begin position="167"/>
        <end position="176"/>
    </location>
</feature>
<accession>A0A6J4I5Y1</accession>
<dbReference type="AlphaFoldDB" id="A0A6J4I5Y1"/>
<protein>
    <submittedName>
        <fullName evidence="2">Probable oxidoreductase/Short-chain dehydrogenase</fullName>
    </submittedName>
</protein>
<dbReference type="EMBL" id="CADCTI010000138">
    <property type="protein sequence ID" value="CAA9241244.1"/>
    <property type="molecule type" value="Genomic_DNA"/>
</dbReference>
<feature type="compositionally biased region" description="Low complexity" evidence="1">
    <location>
        <begin position="39"/>
        <end position="66"/>
    </location>
</feature>
<feature type="region of interest" description="Disordered" evidence="1">
    <location>
        <begin position="196"/>
        <end position="230"/>
    </location>
</feature>
<proteinExistence type="predicted"/>
<gene>
    <name evidence="2" type="ORF">AVDCRST_MAG57-1500</name>
</gene>
<feature type="region of interest" description="Disordered" evidence="1">
    <location>
        <begin position="160"/>
        <end position="183"/>
    </location>
</feature>
<organism evidence="2">
    <name type="scientific">uncultured Blastococcus sp</name>
    <dbReference type="NCBI Taxonomy" id="217144"/>
    <lineage>
        <taxon>Bacteria</taxon>
        <taxon>Bacillati</taxon>
        <taxon>Actinomycetota</taxon>
        <taxon>Actinomycetes</taxon>
        <taxon>Geodermatophilales</taxon>
        <taxon>Geodermatophilaceae</taxon>
        <taxon>Blastococcus</taxon>
        <taxon>environmental samples</taxon>
    </lineage>
</organism>
<sequence length="230" mass="22798">RGVHRRVGDPGRARERGPAGQQRRGDGDAAADDGRRVRAAAGRGPPGALGVHRAPAAGPAARAVRPGGDGHEHGPVHGRPAGPGRSAHAAEVPGVGVLRAGEDGQLPLRAGPAAEVRGGRGAGVLAHRAPGVVEHRPAGADGAGGRYRLVGGLHPCDDRAGGDDAAGRGTAAVARGDGSEGPRWGAVRAAVRLERAAGAAPDPAPLRPAEADRRPVAGVRAGDRHPAGDL</sequence>
<feature type="region of interest" description="Disordered" evidence="1">
    <location>
        <begin position="1"/>
        <end position="98"/>
    </location>
</feature>
<feature type="compositionally biased region" description="Basic and acidic residues" evidence="1">
    <location>
        <begin position="209"/>
        <end position="230"/>
    </location>
</feature>
<name>A0A6J4I5Y1_9ACTN</name>
<evidence type="ECO:0000313" key="2">
    <source>
        <dbReference type="EMBL" id="CAA9241244.1"/>
    </source>
</evidence>
<reference evidence="2" key="1">
    <citation type="submission" date="2020-02" db="EMBL/GenBank/DDBJ databases">
        <authorList>
            <person name="Meier V. D."/>
        </authorList>
    </citation>
    <scope>NUCLEOTIDE SEQUENCE</scope>
    <source>
        <strain evidence="2">AVDCRST_MAG57</strain>
    </source>
</reference>
<feature type="non-terminal residue" evidence="2">
    <location>
        <position position="230"/>
    </location>
</feature>
<feature type="non-terminal residue" evidence="2">
    <location>
        <position position="1"/>
    </location>
</feature>